<reference evidence="1 2" key="1">
    <citation type="submission" date="2015-01" db="EMBL/GenBank/DDBJ databases">
        <title>Evolution of Trichinella species and genotypes.</title>
        <authorList>
            <person name="Korhonen P.K."/>
            <person name="Edoardo P."/>
            <person name="Giuseppe L.R."/>
            <person name="Gasser R.B."/>
        </authorList>
    </citation>
    <scope>NUCLEOTIDE SEQUENCE [LARGE SCALE GENOMIC DNA]</scope>
    <source>
        <strain evidence="1">ISS176</strain>
    </source>
</reference>
<dbReference type="AlphaFoldDB" id="A0A0V1J585"/>
<dbReference type="EMBL" id="JYDV01000132">
    <property type="protein sequence ID" value="KRZ30129.1"/>
    <property type="molecule type" value="Genomic_DNA"/>
</dbReference>
<comment type="caution">
    <text evidence="1">The sequence shown here is derived from an EMBL/GenBank/DDBJ whole genome shotgun (WGS) entry which is preliminary data.</text>
</comment>
<proteinExistence type="predicted"/>
<protein>
    <submittedName>
        <fullName evidence="1">Uncharacterized protein</fullName>
    </submittedName>
</protein>
<evidence type="ECO:0000313" key="2">
    <source>
        <dbReference type="Proteomes" id="UP000054826"/>
    </source>
</evidence>
<evidence type="ECO:0000313" key="1">
    <source>
        <dbReference type="EMBL" id="KRZ30129.1"/>
    </source>
</evidence>
<sequence length="83" mass="9152">MSSWKIVNAGCVQQRNEFSKFCEAGGGGEWWRLCFLPGLCCCGLSLANCFNLARALCVGQLPDSLLHDFKLAAAVKDEQWKPL</sequence>
<name>A0A0V1J585_TRIPS</name>
<accession>A0A0V1J585</accession>
<dbReference type="Proteomes" id="UP000054826">
    <property type="component" value="Unassembled WGS sequence"/>
</dbReference>
<gene>
    <name evidence="1" type="ORF">T4C_1232</name>
</gene>
<organism evidence="1 2">
    <name type="scientific">Trichinella pseudospiralis</name>
    <name type="common">Parasitic roundworm</name>
    <dbReference type="NCBI Taxonomy" id="6337"/>
    <lineage>
        <taxon>Eukaryota</taxon>
        <taxon>Metazoa</taxon>
        <taxon>Ecdysozoa</taxon>
        <taxon>Nematoda</taxon>
        <taxon>Enoplea</taxon>
        <taxon>Dorylaimia</taxon>
        <taxon>Trichinellida</taxon>
        <taxon>Trichinellidae</taxon>
        <taxon>Trichinella</taxon>
    </lineage>
</organism>